<evidence type="ECO:0000259" key="1">
    <source>
        <dbReference type="SMART" id="SM00065"/>
    </source>
</evidence>
<sequence>MLKQIRLGEDLCRMARFGANLADAHSCLIFLPSESLIDIEKPEKDTLVLVGHHSLSSEVIENRVIQSGFGLIGWVAKNHRSIHVSPFERDSRTLGIYKEDQDLKSFIGIPINLSSFGSNNSQICGVIACDSKKAYAFSKIQGKLLEDLAAEVSNTVSLHRRISTGEFLNSSWETFKHRGHQLAKALGKNAIEVLRLRPENFYEVEEKHGIDYASALIDQVVRLIRQTLPPHFPLFRTPTGDIVILLDNMMTSFFANKIDNLCNHMAARGEKLSFVFKRSSLAGRNSDEFDLERLTAEAIPGDELNKATYYEHRRA</sequence>
<proteinExistence type="predicted"/>
<protein>
    <submittedName>
        <fullName evidence="2">GAF domain-containing protein</fullName>
    </submittedName>
</protein>
<evidence type="ECO:0000313" key="2">
    <source>
        <dbReference type="EMBL" id="NMC62684.1"/>
    </source>
</evidence>
<reference evidence="2 3" key="1">
    <citation type="journal article" date="2020" name="Biotechnol. Biofuels">
        <title>New insights from the biogas microbiome by comprehensive genome-resolved metagenomics of nearly 1600 species originating from multiple anaerobic digesters.</title>
        <authorList>
            <person name="Campanaro S."/>
            <person name="Treu L."/>
            <person name="Rodriguez-R L.M."/>
            <person name="Kovalovszki A."/>
            <person name="Ziels R.M."/>
            <person name="Maus I."/>
            <person name="Zhu X."/>
            <person name="Kougias P.G."/>
            <person name="Basile A."/>
            <person name="Luo G."/>
            <person name="Schluter A."/>
            <person name="Konstantinidis K.T."/>
            <person name="Angelidaki I."/>
        </authorList>
    </citation>
    <scope>NUCLEOTIDE SEQUENCE [LARGE SCALE GENOMIC DNA]</scope>
    <source>
        <strain evidence="2">AS27yjCOA_65</strain>
    </source>
</reference>
<name>A0A7X9IK33_9DELT</name>
<dbReference type="Proteomes" id="UP000524246">
    <property type="component" value="Unassembled WGS sequence"/>
</dbReference>
<accession>A0A7X9IK33</accession>
<dbReference type="AlphaFoldDB" id="A0A7X9IK33"/>
<organism evidence="2 3">
    <name type="scientific">SAR324 cluster bacterium</name>
    <dbReference type="NCBI Taxonomy" id="2024889"/>
    <lineage>
        <taxon>Bacteria</taxon>
        <taxon>Deltaproteobacteria</taxon>
        <taxon>SAR324 cluster</taxon>
    </lineage>
</organism>
<evidence type="ECO:0000313" key="3">
    <source>
        <dbReference type="Proteomes" id="UP000524246"/>
    </source>
</evidence>
<comment type="caution">
    <text evidence="2">The sequence shown here is derived from an EMBL/GenBank/DDBJ whole genome shotgun (WGS) entry which is preliminary data.</text>
</comment>
<feature type="domain" description="GAF" evidence="1">
    <location>
        <begin position="6"/>
        <end position="166"/>
    </location>
</feature>
<gene>
    <name evidence="2" type="ORF">GYA55_05880</name>
</gene>
<dbReference type="Gene3D" id="3.30.450.40">
    <property type="match status" value="1"/>
</dbReference>
<dbReference type="SUPFAM" id="SSF55781">
    <property type="entry name" value="GAF domain-like"/>
    <property type="match status" value="1"/>
</dbReference>
<dbReference type="EMBL" id="JAAZON010000253">
    <property type="protein sequence ID" value="NMC62684.1"/>
    <property type="molecule type" value="Genomic_DNA"/>
</dbReference>
<dbReference type="InterPro" id="IPR029016">
    <property type="entry name" value="GAF-like_dom_sf"/>
</dbReference>
<dbReference type="SMART" id="SM00065">
    <property type="entry name" value="GAF"/>
    <property type="match status" value="1"/>
</dbReference>
<dbReference type="InterPro" id="IPR003018">
    <property type="entry name" value="GAF"/>
</dbReference>